<dbReference type="InterPro" id="IPR038591">
    <property type="entry name" value="NolW-like_sf"/>
</dbReference>
<protein>
    <recommendedName>
        <fullName evidence="2">NolW-like domain-containing protein</fullName>
    </recommendedName>
</protein>
<dbReference type="Pfam" id="PF03958">
    <property type="entry name" value="Secretin_N"/>
    <property type="match status" value="1"/>
</dbReference>
<evidence type="ECO:0000313" key="4">
    <source>
        <dbReference type="Proteomes" id="UP000199058"/>
    </source>
</evidence>
<keyword evidence="1" id="KW-0732">Signal</keyword>
<feature type="signal peptide" evidence="1">
    <location>
        <begin position="1"/>
        <end position="17"/>
    </location>
</feature>
<gene>
    <name evidence="3" type="ORF">SAMN05660443_1037</name>
</gene>
<name>A0A1I1FIM9_9GAMM</name>
<dbReference type="Gene3D" id="3.30.1370.120">
    <property type="match status" value="1"/>
</dbReference>
<dbReference type="STRING" id="1122252.SAMN05660443_1037"/>
<dbReference type="Proteomes" id="UP000199058">
    <property type="component" value="Unassembled WGS sequence"/>
</dbReference>
<evidence type="ECO:0000313" key="3">
    <source>
        <dbReference type="EMBL" id="SFB99195.1"/>
    </source>
</evidence>
<proteinExistence type="predicted"/>
<keyword evidence="4" id="KW-1185">Reference proteome</keyword>
<dbReference type="EMBL" id="FOLH01000002">
    <property type="protein sequence ID" value="SFB99195.1"/>
    <property type="molecule type" value="Genomic_DNA"/>
</dbReference>
<feature type="chain" id="PRO_5011629444" description="NolW-like domain-containing protein" evidence="1">
    <location>
        <begin position="18"/>
        <end position="253"/>
    </location>
</feature>
<sequence>MRLLLMLVLLFAMPVVASEQASLESSRSLLVYDLEQRSAAEVLTGLRPHISDQVAVSEQGQRLLITGPADQLEQLEQILAALDQPQEEFRLLFAQGRQDLQERQRSGSRQYSTARSDLISLHLTEGVPARLERGFWIPVTDVRAWGSQESYQWMAGGVWVIARLRGEQVVLEFSGRNLAKDSRTRSGTPPVLAGSEVESRISLQPGQWQTLASEGQLRSQSSEQGRSFSTRRNQNYYSVCMERPAAQLVCPFN</sequence>
<evidence type="ECO:0000256" key="1">
    <source>
        <dbReference type="SAM" id="SignalP"/>
    </source>
</evidence>
<evidence type="ECO:0000259" key="2">
    <source>
        <dbReference type="Pfam" id="PF03958"/>
    </source>
</evidence>
<dbReference type="RefSeq" id="WP_091960231.1">
    <property type="nucleotide sequence ID" value="NZ_FOLH01000002.1"/>
</dbReference>
<accession>A0A1I1FIM9</accession>
<organism evidence="3 4">
    <name type="scientific">Marinospirillum celere</name>
    <dbReference type="NCBI Taxonomy" id="1122252"/>
    <lineage>
        <taxon>Bacteria</taxon>
        <taxon>Pseudomonadati</taxon>
        <taxon>Pseudomonadota</taxon>
        <taxon>Gammaproteobacteria</taxon>
        <taxon>Oceanospirillales</taxon>
        <taxon>Oceanospirillaceae</taxon>
        <taxon>Marinospirillum</taxon>
    </lineage>
</organism>
<reference evidence="3 4" key="1">
    <citation type="submission" date="2016-10" db="EMBL/GenBank/DDBJ databases">
        <authorList>
            <person name="de Groot N.N."/>
        </authorList>
    </citation>
    <scope>NUCLEOTIDE SEQUENCE [LARGE SCALE GENOMIC DNA]</scope>
    <source>
        <strain evidence="3 4">DSM 18438</strain>
    </source>
</reference>
<dbReference type="AlphaFoldDB" id="A0A1I1FIM9"/>
<dbReference type="OrthoDB" id="6116719at2"/>
<feature type="domain" description="NolW-like" evidence="2">
    <location>
        <begin position="31"/>
        <end position="87"/>
    </location>
</feature>
<dbReference type="InterPro" id="IPR005644">
    <property type="entry name" value="NolW-like"/>
</dbReference>